<comment type="caution">
    <text evidence="1">The sequence shown here is derived from an EMBL/GenBank/DDBJ whole genome shotgun (WGS) entry which is preliminary data.</text>
</comment>
<dbReference type="EMBL" id="JACHEO010000004">
    <property type="protein sequence ID" value="MBB5347361.1"/>
    <property type="molecule type" value="Genomic_DNA"/>
</dbReference>
<name>A0A840V2I7_9BACT</name>
<dbReference type="AlphaFoldDB" id="A0A840V2I7"/>
<dbReference type="Proteomes" id="UP000539642">
    <property type="component" value="Unassembled WGS sequence"/>
</dbReference>
<protein>
    <submittedName>
        <fullName evidence="1">Uncharacterized protein</fullName>
    </submittedName>
</protein>
<keyword evidence="2" id="KW-1185">Reference proteome</keyword>
<reference evidence="1 2" key="1">
    <citation type="submission" date="2020-08" db="EMBL/GenBank/DDBJ databases">
        <title>Genomic Encyclopedia of Type Strains, Phase IV (KMG-IV): sequencing the most valuable type-strain genomes for metagenomic binning, comparative biology and taxonomic classification.</title>
        <authorList>
            <person name="Goeker M."/>
        </authorList>
    </citation>
    <scope>NUCLEOTIDE SEQUENCE [LARGE SCALE GENOMIC DNA]</scope>
    <source>
        <strain evidence="1 2">DSM 28570</strain>
    </source>
</reference>
<organism evidence="1 2">
    <name type="scientific">Desulfoprunum benzoelyticum</name>
    <dbReference type="NCBI Taxonomy" id="1506996"/>
    <lineage>
        <taxon>Bacteria</taxon>
        <taxon>Pseudomonadati</taxon>
        <taxon>Thermodesulfobacteriota</taxon>
        <taxon>Desulfobulbia</taxon>
        <taxon>Desulfobulbales</taxon>
        <taxon>Desulfobulbaceae</taxon>
        <taxon>Desulfoprunum</taxon>
    </lineage>
</organism>
<proteinExistence type="predicted"/>
<dbReference type="RefSeq" id="WP_183349073.1">
    <property type="nucleotide sequence ID" value="NZ_JACHEO010000004.1"/>
</dbReference>
<gene>
    <name evidence="1" type="ORF">HNQ81_001077</name>
</gene>
<sequence>MDDGDVPVLLSVNSFIGCGKIAGWSDFIASRTAGKAEEADMKWLKRGGVVVAVGLLLVSGGVARGETLTEAISEIIQSNPEVKAQSYNRF</sequence>
<evidence type="ECO:0000313" key="1">
    <source>
        <dbReference type="EMBL" id="MBB5347361.1"/>
    </source>
</evidence>
<evidence type="ECO:0000313" key="2">
    <source>
        <dbReference type="Proteomes" id="UP000539642"/>
    </source>
</evidence>
<accession>A0A840V2I7</accession>